<dbReference type="OrthoDB" id="9804872at2"/>
<dbReference type="InterPro" id="IPR038765">
    <property type="entry name" value="Papain-like_cys_pep_sf"/>
</dbReference>
<keyword evidence="2" id="KW-1185">Reference proteome</keyword>
<dbReference type="SUPFAM" id="SSF54001">
    <property type="entry name" value="Cysteine proteinases"/>
    <property type="match status" value="1"/>
</dbReference>
<dbReference type="Pfam" id="PF01841">
    <property type="entry name" value="Transglut_core"/>
    <property type="match status" value="1"/>
</dbReference>
<dbReference type="EMBL" id="CP016023">
    <property type="protein sequence ID" value="ANJ75816.1"/>
    <property type="molecule type" value="Genomic_DNA"/>
</dbReference>
<accession>A0A192A6D6</accession>
<dbReference type="InterPro" id="IPR002931">
    <property type="entry name" value="Transglutaminase-like"/>
</dbReference>
<dbReference type="PANTHER" id="PTHR42736:SF1">
    <property type="entry name" value="PROTEIN-GLUTAMINE GAMMA-GLUTAMYLTRANSFERASE"/>
    <property type="match status" value="1"/>
</dbReference>
<dbReference type="InterPro" id="IPR021878">
    <property type="entry name" value="TgpA_N"/>
</dbReference>
<evidence type="ECO:0000313" key="1">
    <source>
        <dbReference type="EMBL" id="ANJ75816.1"/>
    </source>
</evidence>
<dbReference type="AlphaFoldDB" id="A0A192A6D6"/>
<dbReference type="GeneID" id="61529398"/>
<sequence>MSTATIGTQAAAFGSARALTHREHGWLIAQLAVVLVPLLRALPLVTCAVFGVLLLWRTLLWVRRAPLPGKWVLGLTGVATLLVTLALSLRTGGNIGRDLSVALLGAFLVLKLMESHTVRNGILATQLCCFLLLSQTLFDQPPWMAVSLLATAALLLRNWLLLLHPQARMRVSAVRVLGRLVAMGLPCAAVLFLLFPRLDHPLWSLPRSAETGTSGITDRMAPGSIGQLILSDDLAFRADFAGTPPPLDTLYWRGMVLWRFDGQAWTAASMRQRAVPGSVPNSASAEGGAIAGLPGVVDYNITLETTHQRWLFALDRGVSIDARDDIGRSVDAEFLSRQPIDQRMRYHARSRLPDRSRVDDAQPLDPLTLQTALALPPGNNQTRALAVQWAELPPADRVSAALKLFGSAPFAYTLDPEPLQGEQIDDFLFRTHRGFCEHYAGSFVFLMRAAGVPARVVVGYLGGEVNAVSGDIIVRQSDAHAWAEVWLAGRGWVRVDPTAAVAPQRVERGLAAAVPASEFRSRRVEEPAWLRSVRWGLDGLISGWNRWVLGYDRNRQAQLFAWLGLEAADPRAVLWGVSAIFLLAALPLLWQQRKPKPDPVQVQWQRVCNQLARHGCPRSPTEGPMAYAERAAVRFPQSAEALRRVAAGYIALRYGRDDGDTQARAQTLARWKDYVAALRVSA</sequence>
<dbReference type="PANTHER" id="PTHR42736">
    <property type="entry name" value="PROTEIN-GLUTAMINE GAMMA-GLUTAMYLTRANSFERASE"/>
    <property type="match status" value="1"/>
</dbReference>
<dbReference type="Pfam" id="PF13559">
    <property type="entry name" value="DUF4129"/>
    <property type="match status" value="1"/>
</dbReference>
<organism evidence="1 2">
    <name type="scientific">Ralstonia insidiosa</name>
    <dbReference type="NCBI Taxonomy" id="190721"/>
    <lineage>
        <taxon>Bacteria</taxon>
        <taxon>Pseudomonadati</taxon>
        <taxon>Pseudomonadota</taxon>
        <taxon>Betaproteobacteria</taxon>
        <taxon>Burkholderiales</taxon>
        <taxon>Burkholderiaceae</taxon>
        <taxon>Ralstonia</taxon>
    </lineage>
</organism>
<dbReference type="InterPro" id="IPR025403">
    <property type="entry name" value="TgpA-like_C"/>
</dbReference>
<gene>
    <name evidence="1" type="ORF">A9Y76_25465</name>
</gene>
<dbReference type="STRING" id="190721.ACS15_5543"/>
<protein>
    <submittedName>
        <fullName evidence="1">Transglutaminase</fullName>
    </submittedName>
</protein>
<dbReference type="Pfam" id="PF11992">
    <property type="entry name" value="TgpA_N"/>
    <property type="match status" value="1"/>
</dbReference>
<dbReference type="InterPro" id="IPR052901">
    <property type="entry name" value="Bact_TGase-like"/>
</dbReference>
<reference evidence="2" key="1">
    <citation type="submission" date="2016-06" db="EMBL/GenBank/DDBJ databases">
        <authorList>
            <person name="Xu Y."/>
            <person name="Nagy A."/>
            <person name="Yan X."/>
            <person name="Kim S.W."/>
            <person name="Haley B."/>
            <person name="Liu N.T."/>
            <person name="Nou X."/>
        </authorList>
    </citation>
    <scope>NUCLEOTIDE SEQUENCE [LARGE SCALE GENOMIC DNA]</scope>
    <source>
        <strain evidence="2">ATCC 49129</strain>
    </source>
</reference>
<dbReference type="RefSeq" id="WP_064808653.1">
    <property type="nucleotide sequence ID" value="NZ_CP016023.1"/>
</dbReference>
<proteinExistence type="predicted"/>
<dbReference type="Proteomes" id="UP000078572">
    <property type="component" value="Chromosome 2"/>
</dbReference>
<name>A0A192A6D6_9RALS</name>
<dbReference type="SMART" id="SM00460">
    <property type="entry name" value="TGc"/>
    <property type="match status" value="1"/>
</dbReference>
<dbReference type="Gene3D" id="3.10.620.30">
    <property type="match status" value="1"/>
</dbReference>
<evidence type="ECO:0000313" key="2">
    <source>
        <dbReference type="Proteomes" id="UP000078572"/>
    </source>
</evidence>